<gene>
    <name evidence="2" type="ORF">IPOD504_LOCUS11548</name>
</gene>
<keyword evidence="3" id="KW-1185">Reference proteome</keyword>
<dbReference type="EMBL" id="OW152840">
    <property type="protein sequence ID" value="CAH2061907.1"/>
    <property type="molecule type" value="Genomic_DNA"/>
</dbReference>
<feature type="compositionally biased region" description="Basic and acidic residues" evidence="1">
    <location>
        <begin position="119"/>
        <end position="157"/>
    </location>
</feature>
<accession>A0ABN8ILW8</accession>
<feature type="region of interest" description="Disordered" evidence="1">
    <location>
        <begin position="87"/>
        <end position="157"/>
    </location>
</feature>
<evidence type="ECO:0000313" key="3">
    <source>
        <dbReference type="Proteomes" id="UP000837857"/>
    </source>
</evidence>
<feature type="compositionally biased region" description="Basic and acidic residues" evidence="1">
    <location>
        <begin position="358"/>
        <end position="371"/>
    </location>
</feature>
<proteinExistence type="predicted"/>
<sequence>MDNFIFYPIYAESSEGTLRSRPGVLAQKEIKRPPLNNAPVKRAVPFKRLPVMRPQPQRTAQLKRAPTVQRSAAALRSATLQRPAMLQRPATAVRMQRSAPVKRIVPARDSVAVKQSPDPVEKETSTKEDDQNAEAEKPEKVDANIRSEGQHELSPRLSRALDAELQRIMIKVWQEFPDDPTTAEEKLVADKFRNEAGDSLRNVLGLNVTKRLLKFNNSLYVKIYFMTRPERGTLTEFIKKYNIRTFKRIDNRANMFAGQMATFDDFDRICSAKEVYCGRVKVTVKPCYSFTSCPPNLKTVFAGNTENDETLKVENDVEEKTVKSTDQTESKQETSETKADGKQEAGLKNVGETLQMKNSDKSEQLKKEKTGLETQNIIPQLPKREKPEPTCESPPTKKQKSEEIKEDMIASGPVIITKATENATRLLRKVKHEPISESPSTKKEKSEAIKKEIMDSESVNITKAKEAVTPLVRKVKPEPISESPSTKKGIIEVIKKEKTAPNPVTVTKPNENIPAQLPRKEKPETISKSPTKKEKGQYSNALEDFKEHIGKKPDQKGNIKTEKPTQKRKTSYDAKIKIVDEYECADEFEGIPEKQFAEEDEMDDQDILALMSEGIVLDECSGSDEE</sequence>
<protein>
    <submittedName>
        <fullName evidence="2">Uncharacterized protein</fullName>
    </submittedName>
</protein>
<feature type="compositionally biased region" description="Basic and acidic residues" evidence="1">
    <location>
        <begin position="518"/>
        <end position="536"/>
    </location>
</feature>
<feature type="compositionally biased region" description="Basic and acidic residues" evidence="1">
    <location>
        <begin position="543"/>
        <end position="571"/>
    </location>
</feature>
<evidence type="ECO:0000256" key="1">
    <source>
        <dbReference type="SAM" id="MobiDB-lite"/>
    </source>
</evidence>
<feature type="compositionally biased region" description="Basic and acidic residues" evidence="1">
    <location>
        <begin position="310"/>
        <end position="345"/>
    </location>
</feature>
<feature type="compositionally biased region" description="Basic and acidic residues" evidence="1">
    <location>
        <begin position="432"/>
        <end position="448"/>
    </location>
</feature>
<dbReference type="Proteomes" id="UP000837857">
    <property type="component" value="Chromosome 28"/>
</dbReference>
<name>A0ABN8ILW8_9NEOP</name>
<organism evidence="2 3">
    <name type="scientific">Iphiclides podalirius</name>
    <name type="common">scarce swallowtail</name>
    <dbReference type="NCBI Taxonomy" id="110791"/>
    <lineage>
        <taxon>Eukaryota</taxon>
        <taxon>Metazoa</taxon>
        <taxon>Ecdysozoa</taxon>
        <taxon>Arthropoda</taxon>
        <taxon>Hexapoda</taxon>
        <taxon>Insecta</taxon>
        <taxon>Pterygota</taxon>
        <taxon>Neoptera</taxon>
        <taxon>Endopterygota</taxon>
        <taxon>Lepidoptera</taxon>
        <taxon>Glossata</taxon>
        <taxon>Ditrysia</taxon>
        <taxon>Papilionoidea</taxon>
        <taxon>Papilionidae</taxon>
        <taxon>Papilioninae</taxon>
        <taxon>Iphiclides</taxon>
    </lineage>
</organism>
<evidence type="ECO:0000313" key="2">
    <source>
        <dbReference type="EMBL" id="CAH2061907.1"/>
    </source>
</evidence>
<feature type="region of interest" description="Disordered" evidence="1">
    <location>
        <begin position="492"/>
        <end position="571"/>
    </location>
</feature>
<feature type="region of interest" description="Disordered" evidence="1">
    <location>
        <begin position="429"/>
        <end position="448"/>
    </location>
</feature>
<feature type="compositionally biased region" description="Basic and acidic residues" evidence="1">
    <location>
        <begin position="399"/>
        <end position="408"/>
    </location>
</feature>
<feature type="region of interest" description="Disordered" evidence="1">
    <location>
        <begin position="310"/>
        <end position="413"/>
    </location>
</feature>
<feature type="non-terminal residue" evidence="2">
    <location>
        <position position="1"/>
    </location>
</feature>
<reference evidence="2" key="1">
    <citation type="submission" date="2022-03" db="EMBL/GenBank/DDBJ databases">
        <authorList>
            <person name="Martin H S."/>
        </authorList>
    </citation>
    <scope>NUCLEOTIDE SEQUENCE</scope>
</reference>